<keyword evidence="1" id="KW-0812">Transmembrane</keyword>
<protein>
    <submittedName>
        <fullName evidence="2">Copper transporter</fullName>
    </submittedName>
</protein>
<keyword evidence="1" id="KW-1133">Transmembrane helix</keyword>
<dbReference type="GO" id="GO:0016020">
    <property type="term" value="C:membrane"/>
    <property type="evidence" value="ECO:0007669"/>
    <property type="project" value="InterPro"/>
</dbReference>
<sequence>MGRGPHQSALLTLRPAPGDVPVISFRTHVVTLVAVFLALAVGVVLGGGPLSEVGRGTEDAEALRADASQARSEAEFGQSFADDVSATLLGSRLSDREVAVVTLPGADAKVVEGLTERIAAAGGKVTVTQSIGSSLVNEGEKSLVDTLGSQLMAQLPDGAVTDGASTYERAGELIGFSLANSGEKSVASTPQSTAVAEGLRGANLLDAADDPSGRAPLVLVVLGDEVTGDGADAILGGLLTGMASQARGLVVAAPTADEGQQLDRLREDDGLGDATSVDGAETAAGQVAAVVALARSYDTQGGSFGAGGADGTVPLG</sequence>
<reference evidence="2 3" key="1">
    <citation type="submission" date="2019-04" db="EMBL/GenBank/DDBJ databases">
        <authorList>
            <person name="Dong K."/>
        </authorList>
    </citation>
    <scope>NUCLEOTIDE SEQUENCE [LARGE SCALE GENOMIC DNA]</scope>
    <source>
        <strain evidence="3">dk3543</strain>
    </source>
</reference>
<accession>A0A4U2YNA6</accession>
<keyword evidence="3" id="KW-1185">Reference proteome</keyword>
<dbReference type="Proteomes" id="UP000307808">
    <property type="component" value="Unassembled WGS sequence"/>
</dbReference>
<proteinExistence type="predicted"/>
<evidence type="ECO:0000313" key="2">
    <source>
        <dbReference type="EMBL" id="TKI62152.1"/>
    </source>
</evidence>
<evidence type="ECO:0000313" key="3">
    <source>
        <dbReference type="Proteomes" id="UP000307808"/>
    </source>
</evidence>
<dbReference type="AlphaFoldDB" id="A0A4U2YNA6"/>
<keyword evidence="1" id="KW-0472">Membrane</keyword>
<gene>
    <name evidence="2" type="ORF">FC770_06945</name>
</gene>
<dbReference type="InterPro" id="IPR021522">
    <property type="entry name" value="MctB"/>
</dbReference>
<feature type="transmembrane region" description="Helical" evidence="1">
    <location>
        <begin position="23"/>
        <end position="45"/>
    </location>
</feature>
<organism evidence="2 3">
    <name type="scientific">Nocardioides jishulii</name>
    <dbReference type="NCBI Taxonomy" id="2575440"/>
    <lineage>
        <taxon>Bacteria</taxon>
        <taxon>Bacillati</taxon>
        <taxon>Actinomycetota</taxon>
        <taxon>Actinomycetes</taxon>
        <taxon>Propionibacteriales</taxon>
        <taxon>Nocardioidaceae</taxon>
        <taxon>Nocardioides</taxon>
    </lineage>
</organism>
<dbReference type="EMBL" id="SZPY01000002">
    <property type="protein sequence ID" value="TKI62152.1"/>
    <property type="molecule type" value="Genomic_DNA"/>
</dbReference>
<dbReference type="GO" id="GO:0055070">
    <property type="term" value="P:copper ion homeostasis"/>
    <property type="evidence" value="ECO:0007669"/>
    <property type="project" value="InterPro"/>
</dbReference>
<comment type="caution">
    <text evidence="2">The sequence shown here is derived from an EMBL/GenBank/DDBJ whole genome shotgun (WGS) entry which is preliminary data.</text>
</comment>
<evidence type="ECO:0000256" key="1">
    <source>
        <dbReference type="SAM" id="Phobius"/>
    </source>
</evidence>
<dbReference type="Pfam" id="PF11382">
    <property type="entry name" value="MctB"/>
    <property type="match status" value="1"/>
</dbReference>
<dbReference type="OrthoDB" id="3782068at2"/>
<name>A0A4U2YNA6_9ACTN</name>